<feature type="compositionally biased region" description="Polar residues" evidence="1">
    <location>
        <begin position="169"/>
        <end position="178"/>
    </location>
</feature>
<evidence type="ECO:0000313" key="2">
    <source>
        <dbReference type="EMBL" id="MBW0544944.1"/>
    </source>
</evidence>
<protein>
    <submittedName>
        <fullName evidence="2">Uncharacterized protein</fullName>
    </submittedName>
</protein>
<feature type="region of interest" description="Disordered" evidence="1">
    <location>
        <begin position="285"/>
        <end position="306"/>
    </location>
</feature>
<gene>
    <name evidence="2" type="ORF">O181_084659</name>
</gene>
<feature type="compositionally biased region" description="Low complexity" evidence="1">
    <location>
        <begin position="27"/>
        <end position="41"/>
    </location>
</feature>
<evidence type="ECO:0000313" key="3">
    <source>
        <dbReference type="Proteomes" id="UP000765509"/>
    </source>
</evidence>
<feature type="compositionally biased region" description="Basic and acidic residues" evidence="1">
    <location>
        <begin position="294"/>
        <end position="306"/>
    </location>
</feature>
<comment type="caution">
    <text evidence="2">The sequence shown here is derived from an EMBL/GenBank/DDBJ whole genome shotgun (WGS) entry which is preliminary data.</text>
</comment>
<feature type="region of interest" description="Disordered" evidence="1">
    <location>
        <begin position="77"/>
        <end position="105"/>
    </location>
</feature>
<accession>A0A9Q3IMP3</accession>
<feature type="region of interest" description="Disordered" evidence="1">
    <location>
        <begin position="169"/>
        <end position="189"/>
    </location>
</feature>
<dbReference type="EMBL" id="AVOT02049816">
    <property type="protein sequence ID" value="MBW0544944.1"/>
    <property type="molecule type" value="Genomic_DNA"/>
</dbReference>
<proteinExistence type="predicted"/>
<feature type="region of interest" description="Disordered" evidence="1">
    <location>
        <begin position="1"/>
        <end position="41"/>
    </location>
</feature>
<feature type="compositionally biased region" description="Basic and acidic residues" evidence="1">
    <location>
        <begin position="251"/>
        <end position="264"/>
    </location>
</feature>
<feature type="compositionally biased region" description="Polar residues" evidence="1">
    <location>
        <begin position="81"/>
        <end position="103"/>
    </location>
</feature>
<name>A0A9Q3IMP3_9BASI</name>
<dbReference type="Proteomes" id="UP000765509">
    <property type="component" value="Unassembled WGS sequence"/>
</dbReference>
<reference evidence="2" key="1">
    <citation type="submission" date="2021-03" db="EMBL/GenBank/DDBJ databases">
        <title>Draft genome sequence of rust myrtle Austropuccinia psidii MF-1, a brazilian biotype.</title>
        <authorList>
            <person name="Quecine M.C."/>
            <person name="Pachon D.M.R."/>
            <person name="Bonatelli M.L."/>
            <person name="Correr F.H."/>
            <person name="Franceschini L.M."/>
            <person name="Leite T.F."/>
            <person name="Margarido G.R.A."/>
            <person name="Almeida C.A."/>
            <person name="Ferrarezi J.A."/>
            <person name="Labate C.A."/>
        </authorList>
    </citation>
    <scope>NUCLEOTIDE SEQUENCE</scope>
    <source>
        <strain evidence="2">MF-1</strain>
    </source>
</reference>
<organism evidence="2 3">
    <name type="scientific">Austropuccinia psidii MF-1</name>
    <dbReference type="NCBI Taxonomy" id="1389203"/>
    <lineage>
        <taxon>Eukaryota</taxon>
        <taxon>Fungi</taxon>
        <taxon>Dikarya</taxon>
        <taxon>Basidiomycota</taxon>
        <taxon>Pucciniomycotina</taxon>
        <taxon>Pucciniomycetes</taxon>
        <taxon>Pucciniales</taxon>
        <taxon>Sphaerophragmiaceae</taxon>
        <taxon>Austropuccinia</taxon>
    </lineage>
</organism>
<sequence>MSSSKSHISRSGSVHDSDSESSIEYVQTQSPLSPNLPLTNPIASSMNVSYLNIDVGNQKAPTSSTWSIQNILVTPIPPNPTNTQMDVSQGPEGTSQISSNANPPSKFPREFLLNPGWDPVSSQDPFGQSKQPTINIPSTSQVHVGDERWVDGGQQKRPLENVTWSGLSQGNPGLTLHQNMAPKGKSVRSREPIKYCDELYASSPLVHKEKVTGHNHPYGSKPKTGHASSSRKKIVDDEDEKMSLTQMETNDEPRRDNFTAHEHGTQSNSEFTHPEMGLAQSMLEKSKVRQQRNKAHESHNVAKCASQKEKQKWLKAEIPKNVHGMRSEVHAHCLFLLKVRNKDFSSLPAPPSTEEHEISIQVAGHLGYVTKDVFNEP</sequence>
<feature type="compositionally biased region" description="Low complexity" evidence="1">
    <location>
        <begin position="1"/>
        <end position="12"/>
    </location>
</feature>
<feature type="region of interest" description="Disordered" evidence="1">
    <location>
        <begin position="210"/>
        <end position="272"/>
    </location>
</feature>
<keyword evidence="3" id="KW-1185">Reference proteome</keyword>
<evidence type="ECO:0000256" key="1">
    <source>
        <dbReference type="SAM" id="MobiDB-lite"/>
    </source>
</evidence>
<dbReference type="AlphaFoldDB" id="A0A9Q3IMP3"/>